<dbReference type="SUPFAM" id="SSF158472">
    <property type="entry name" value="HAMP domain-like"/>
    <property type="match status" value="1"/>
</dbReference>
<dbReference type="Gene3D" id="3.30.565.10">
    <property type="entry name" value="Histidine kinase-like ATPase, C-terminal domain"/>
    <property type="match status" value="1"/>
</dbReference>
<dbReference type="SUPFAM" id="SSF47384">
    <property type="entry name" value="Homodimeric domain of signal transducing histidine kinase"/>
    <property type="match status" value="1"/>
</dbReference>
<gene>
    <name evidence="19" type="ORF">GCM10022377_06900</name>
</gene>
<evidence type="ECO:0000256" key="5">
    <source>
        <dbReference type="ARBA" id="ARBA00022553"/>
    </source>
</evidence>
<dbReference type="PROSITE" id="PS50885">
    <property type="entry name" value="HAMP"/>
    <property type="match status" value="1"/>
</dbReference>
<dbReference type="InterPro" id="IPR003594">
    <property type="entry name" value="HATPase_dom"/>
</dbReference>
<dbReference type="CDD" id="cd00082">
    <property type="entry name" value="HisKA"/>
    <property type="match status" value="1"/>
</dbReference>
<evidence type="ECO:0000256" key="15">
    <source>
        <dbReference type="SAM" id="MobiDB-lite"/>
    </source>
</evidence>
<evidence type="ECO:0000256" key="9">
    <source>
        <dbReference type="ARBA" id="ARBA00022777"/>
    </source>
</evidence>
<feature type="domain" description="HAMP" evidence="18">
    <location>
        <begin position="208"/>
        <end position="260"/>
    </location>
</feature>
<keyword evidence="20" id="KW-1185">Reference proteome</keyword>
<evidence type="ECO:0000259" key="17">
    <source>
        <dbReference type="PROSITE" id="PS50109"/>
    </source>
</evidence>
<organism evidence="19 20">
    <name type="scientific">Zhihengliuella alba</name>
    <dbReference type="NCBI Taxonomy" id="547018"/>
    <lineage>
        <taxon>Bacteria</taxon>
        <taxon>Bacillati</taxon>
        <taxon>Actinomycetota</taxon>
        <taxon>Actinomycetes</taxon>
        <taxon>Micrococcales</taxon>
        <taxon>Micrococcaceae</taxon>
        <taxon>Zhihengliuella</taxon>
    </lineage>
</organism>
<evidence type="ECO:0000256" key="7">
    <source>
        <dbReference type="ARBA" id="ARBA00022692"/>
    </source>
</evidence>
<evidence type="ECO:0000313" key="20">
    <source>
        <dbReference type="Proteomes" id="UP001501536"/>
    </source>
</evidence>
<evidence type="ECO:0000256" key="12">
    <source>
        <dbReference type="ARBA" id="ARBA00023012"/>
    </source>
</evidence>
<keyword evidence="6" id="KW-0808">Transferase</keyword>
<keyword evidence="5" id="KW-0597">Phosphoprotein</keyword>
<protein>
    <recommendedName>
        <fullName evidence="14">Sensor histidine kinase MtrB</fullName>
        <ecNumber evidence="3">2.7.13.3</ecNumber>
    </recommendedName>
</protein>
<keyword evidence="7 16" id="KW-0812">Transmembrane</keyword>
<keyword evidence="9" id="KW-0418">Kinase</keyword>
<dbReference type="SMART" id="SM00387">
    <property type="entry name" value="HATPase_c"/>
    <property type="match status" value="1"/>
</dbReference>
<keyword evidence="10" id="KW-0067">ATP-binding</keyword>
<evidence type="ECO:0000256" key="3">
    <source>
        <dbReference type="ARBA" id="ARBA00012438"/>
    </source>
</evidence>
<dbReference type="Gene3D" id="6.10.340.10">
    <property type="match status" value="1"/>
</dbReference>
<evidence type="ECO:0000256" key="4">
    <source>
        <dbReference type="ARBA" id="ARBA00022475"/>
    </source>
</evidence>
<evidence type="ECO:0000256" key="8">
    <source>
        <dbReference type="ARBA" id="ARBA00022741"/>
    </source>
</evidence>
<evidence type="ECO:0000256" key="2">
    <source>
        <dbReference type="ARBA" id="ARBA00004651"/>
    </source>
</evidence>
<evidence type="ECO:0000259" key="18">
    <source>
        <dbReference type="PROSITE" id="PS50885"/>
    </source>
</evidence>
<dbReference type="Gene3D" id="1.10.287.130">
    <property type="match status" value="1"/>
</dbReference>
<comment type="caution">
    <text evidence="19">The sequence shown here is derived from an EMBL/GenBank/DDBJ whole genome shotgun (WGS) entry which is preliminary data.</text>
</comment>
<comment type="subcellular location">
    <subcellularLocation>
        <location evidence="2">Cell membrane</location>
        <topology evidence="2">Multi-pass membrane protein</topology>
    </subcellularLocation>
</comment>
<keyword evidence="4" id="KW-1003">Cell membrane</keyword>
<dbReference type="Pfam" id="PF00672">
    <property type="entry name" value="HAMP"/>
    <property type="match status" value="1"/>
</dbReference>
<evidence type="ECO:0000313" key="19">
    <source>
        <dbReference type="EMBL" id="GAA3696649.1"/>
    </source>
</evidence>
<comment type="catalytic activity">
    <reaction evidence="1">
        <text>ATP + protein L-histidine = ADP + protein N-phospho-L-histidine.</text>
        <dbReference type="EC" id="2.7.13.3"/>
    </reaction>
</comment>
<keyword evidence="11 16" id="KW-1133">Transmembrane helix</keyword>
<dbReference type="Proteomes" id="UP001501536">
    <property type="component" value="Unassembled WGS sequence"/>
</dbReference>
<dbReference type="InterPro" id="IPR047669">
    <property type="entry name" value="MtrAB_MtrB"/>
</dbReference>
<evidence type="ECO:0000256" key="14">
    <source>
        <dbReference type="ARBA" id="ARBA00035305"/>
    </source>
</evidence>
<dbReference type="PROSITE" id="PS50109">
    <property type="entry name" value="HIS_KIN"/>
    <property type="match status" value="1"/>
</dbReference>
<dbReference type="SMART" id="SM00304">
    <property type="entry name" value="HAMP"/>
    <property type="match status" value="1"/>
</dbReference>
<evidence type="ECO:0000256" key="1">
    <source>
        <dbReference type="ARBA" id="ARBA00000085"/>
    </source>
</evidence>
<reference evidence="20" key="1">
    <citation type="journal article" date="2019" name="Int. J. Syst. Evol. Microbiol.">
        <title>The Global Catalogue of Microorganisms (GCM) 10K type strain sequencing project: providing services to taxonomists for standard genome sequencing and annotation.</title>
        <authorList>
            <consortium name="The Broad Institute Genomics Platform"/>
            <consortium name="The Broad Institute Genome Sequencing Center for Infectious Disease"/>
            <person name="Wu L."/>
            <person name="Ma J."/>
        </authorList>
    </citation>
    <scope>NUCLEOTIDE SEQUENCE [LARGE SCALE GENOMIC DNA]</scope>
    <source>
        <strain evidence="20">JCM 16961</strain>
    </source>
</reference>
<feature type="transmembrane region" description="Helical" evidence="16">
    <location>
        <begin position="183"/>
        <end position="205"/>
    </location>
</feature>
<dbReference type="InterPro" id="IPR036097">
    <property type="entry name" value="HisK_dim/P_sf"/>
</dbReference>
<dbReference type="Pfam" id="PF02518">
    <property type="entry name" value="HATPase_c"/>
    <property type="match status" value="1"/>
</dbReference>
<dbReference type="PRINTS" id="PR00344">
    <property type="entry name" value="BCTRLSENSOR"/>
</dbReference>
<proteinExistence type="predicted"/>
<dbReference type="RefSeq" id="WP_344879994.1">
    <property type="nucleotide sequence ID" value="NZ_BAABCJ010000001.1"/>
</dbReference>
<dbReference type="SMART" id="SM00388">
    <property type="entry name" value="HisKA"/>
    <property type="match status" value="1"/>
</dbReference>
<dbReference type="PANTHER" id="PTHR43547:SF2">
    <property type="entry name" value="HYBRID SIGNAL TRANSDUCTION HISTIDINE KINASE C"/>
    <property type="match status" value="1"/>
</dbReference>
<dbReference type="EMBL" id="BAABCJ010000001">
    <property type="protein sequence ID" value="GAA3696649.1"/>
    <property type="molecule type" value="Genomic_DNA"/>
</dbReference>
<dbReference type="EC" id="2.7.13.3" evidence="3"/>
<dbReference type="InterPro" id="IPR005467">
    <property type="entry name" value="His_kinase_dom"/>
</dbReference>
<dbReference type="InterPro" id="IPR004358">
    <property type="entry name" value="Sig_transdc_His_kin-like_C"/>
</dbReference>
<name>A0ABP7CYK5_9MICC</name>
<dbReference type="Pfam" id="PF00512">
    <property type="entry name" value="HisKA"/>
    <property type="match status" value="1"/>
</dbReference>
<evidence type="ECO:0000256" key="11">
    <source>
        <dbReference type="ARBA" id="ARBA00022989"/>
    </source>
</evidence>
<dbReference type="PANTHER" id="PTHR43547">
    <property type="entry name" value="TWO-COMPONENT HISTIDINE KINASE"/>
    <property type="match status" value="1"/>
</dbReference>
<feature type="region of interest" description="Disordered" evidence="15">
    <location>
        <begin position="493"/>
        <end position="515"/>
    </location>
</feature>
<keyword evidence="12" id="KW-0902">Two-component regulatory system</keyword>
<feature type="domain" description="Histidine kinase" evidence="17">
    <location>
        <begin position="275"/>
        <end position="491"/>
    </location>
</feature>
<evidence type="ECO:0000256" key="10">
    <source>
        <dbReference type="ARBA" id="ARBA00022840"/>
    </source>
</evidence>
<keyword evidence="8" id="KW-0547">Nucleotide-binding</keyword>
<sequence>MVWRRSLQLRVVAVTLTLSALALGATGVFVSHQVASGLFKERFNQLQVDAMNGLNNVKATFASLETGGERDQVWTDVRQTLEAHANQGASGERDFVLALLPGSETMYVPSIASPGLTTGSVPFELTEAVRDGNGIYWQSMSYVVGNEQVPGLAFGTRVTLPPGADYGLYWIYDLSSVQETLDFFHRTILLAGILLLVVIGLIAWYTTRLVVGPVSNAAAVSEKLASGRLEERMEVRGEDEVARLGNSFNHMASSLQDQIIQLATLSQMQQRFVSDVSHELRTPLTTVAMAAEVLHDAKEDFDPVNRRSAELLYREVERFGTLLNDLLEISRFDAGAAALDADDLDLRPVVQRVLETAQPHAEKAGAPLRLHGPEKLVVEMDPRRIERVVRNLVMNAVEHSEGRPIDVSIGGNDSAVAVSVRDHGIGMSKEQVAHVFDRFWRADPARNRTTGGSGLGLSIATEDTRLHGGWLQAWGEPGEGSCFRLTLPRRLGGTIGESPLPLPPPRELAAEEGTR</sequence>
<dbReference type="InterPro" id="IPR003661">
    <property type="entry name" value="HisK_dim/P_dom"/>
</dbReference>
<evidence type="ECO:0000256" key="13">
    <source>
        <dbReference type="ARBA" id="ARBA00023136"/>
    </source>
</evidence>
<evidence type="ECO:0000256" key="16">
    <source>
        <dbReference type="SAM" id="Phobius"/>
    </source>
</evidence>
<dbReference type="InterPro" id="IPR036890">
    <property type="entry name" value="HATPase_C_sf"/>
</dbReference>
<evidence type="ECO:0000256" key="6">
    <source>
        <dbReference type="ARBA" id="ARBA00022679"/>
    </source>
</evidence>
<dbReference type="NCBIfam" id="NF040691">
    <property type="entry name" value="MtrAB_MtrB"/>
    <property type="match status" value="1"/>
</dbReference>
<keyword evidence="13 16" id="KW-0472">Membrane</keyword>
<dbReference type="InterPro" id="IPR003660">
    <property type="entry name" value="HAMP_dom"/>
</dbReference>
<dbReference type="CDD" id="cd06225">
    <property type="entry name" value="HAMP"/>
    <property type="match status" value="1"/>
</dbReference>
<dbReference type="SUPFAM" id="SSF55874">
    <property type="entry name" value="ATPase domain of HSP90 chaperone/DNA topoisomerase II/histidine kinase"/>
    <property type="match status" value="1"/>
</dbReference>
<accession>A0ABP7CYK5</accession>
<dbReference type="CDD" id="cd00075">
    <property type="entry name" value="HATPase"/>
    <property type="match status" value="1"/>
</dbReference>